<dbReference type="InterPro" id="IPR043164">
    <property type="entry name" value="Ribosomal_uL10-like_insert_sf"/>
</dbReference>
<evidence type="ECO:0000256" key="4">
    <source>
        <dbReference type="ARBA" id="ARBA00022490"/>
    </source>
</evidence>
<dbReference type="GeneID" id="42004326"/>
<dbReference type="PANTHER" id="PTHR45841:SF1">
    <property type="entry name" value="MRNA TURNOVER PROTEIN 4 HOMOLOG"/>
    <property type="match status" value="1"/>
</dbReference>
<dbReference type="RefSeq" id="XP_031025001.1">
    <property type="nucleotide sequence ID" value="XM_031169029.1"/>
</dbReference>
<evidence type="ECO:0000256" key="7">
    <source>
        <dbReference type="SAM" id="MobiDB-lite"/>
    </source>
</evidence>
<comment type="subunit">
    <text evidence="3 6">Associates with the pre-60S ribosomal particle.</text>
</comment>
<dbReference type="GO" id="GO:0003723">
    <property type="term" value="F:RNA binding"/>
    <property type="evidence" value="ECO:0007669"/>
    <property type="project" value="TreeGrafter"/>
</dbReference>
<dbReference type="GO" id="GO:0005730">
    <property type="term" value="C:nucleolus"/>
    <property type="evidence" value="ECO:0007669"/>
    <property type="project" value="UniProtKB-SubCell"/>
</dbReference>
<protein>
    <recommendedName>
        <fullName evidence="6">Ribosome assembly factor mrt4</fullName>
    </recommendedName>
</protein>
<dbReference type="GO" id="GO:0006364">
    <property type="term" value="P:rRNA processing"/>
    <property type="evidence" value="ECO:0007669"/>
    <property type="project" value="TreeGrafter"/>
</dbReference>
<dbReference type="GO" id="GO:0030687">
    <property type="term" value="C:preribosome, large subunit precursor"/>
    <property type="evidence" value="ECO:0007669"/>
    <property type="project" value="TreeGrafter"/>
</dbReference>
<dbReference type="FunFam" id="3.90.105.20:FF:000003">
    <property type="entry name" value="Ribosome assembly factor mrt4"/>
    <property type="match status" value="1"/>
</dbReference>
<keyword evidence="5 6" id="KW-0539">Nucleus</keyword>
<dbReference type="Proteomes" id="UP000319731">
    <property type="component" value="Unassembled WGS sequence"/>
</dbReference>
<dbReference type="SUPFAM" id="SSF160369">
    <property type="entry name" value="Ribosomal protein L10-like"/>
    <property type="match status" value="1"/>
</dbReference>
<dbReference type="FunFam" id="3.30.70.1730:FF:000005">
    <property type="entry name" value="Ribosome assembly factor mrt4"/>
    <property type="match status" value="1"/>
</dbReference>
<dbReference type="Pfam" id="PF17777">
    <property type="entry name" value="RL10P_insert"/>
    <property type="match status" value="1"/>
</dbReference>
<dbReference type="STRING" id="1806994.A0A507C857"/>
<dbReference type="InterPro" id="IPR051742">
    <property type="entry name" value="Ribosome_Assembly_uL10"/>
</dbReference>
<dbReference type="CDD" id="cd05796">
    <property type="entry name" value="Ribosomal_P0_like"/>
    <property type="match status" value="1"/>
</dbReference>
<comment type="subcellular location">
    <subcellularLocation>
        <location evidence="6">Cytoplasm</location>
    </subcellularLocation>
    <subcellularLocation>
        <location evidence="6">Nucleus</location>
        <location evidence="6">Nucleolus</location>
    </subcellularLocation>
</comment>
<dbReference type="GO" id="GO:0000027">
    <property type="term" value="P:ribosomal large subunit assembly"/>
    <property type="evidence" value="ECO:0007669"/>
    <property type="project" value="InterPro"/>
</dbReference>
<gene>
    <name evidence="9" type="ORF">SmJEL517_g03101</name>
</gene>
<keyword evidence="6" id="KW-0690">Ribosome biogenesis</keyword>
<feature type="domain" description="Large ribosomal subunit protein uL10-like insertion" evidence="8">
    <location>
        <begin position="125"/>
        <end position="201"/>
    </location>
</feature>
<dbReference type="GO" id="GO:0000956">
    <property type="term" value="P:nuclear-transcribed mRNA catabolic process"/>
    <property type="evidence" value="ECO:0007669"/>
    <property type="project" value="TreeGrafter"/>
</dbReference>
<dbReference type="InterPro" id="IPR033867">
    <property type="entry name" value="Mrt4"/>
</dbReference>
<sequence length="254" mass="28443">MAKSRREKKVSLTRTTKKGRGAKENLFQQIRDCLEKHHDVYVLSVHNMRANVLKDVRAQLPESRLFFGRNKVMAKALGTTEAEEYRVGLRHVAENLVGQVGLLFTSEKPERIKEFFDSFSEIAYARSGALAVNTVTVPAGTLTLPHSEAKIPHSLEPQFRKLGLPTAMVNGLVTLTQEYRICEGGKPLTPEAAQLLKHLQIPMAEFRVTLLARWNDGAFEQMVSLDEAMAEPVEEEGAAAEGDEEIEEEEEVEE</sequence>
<dbReference type="Gene3D" id="3.90.105.20">
    <property type="match status" value="1"/>
</dbReference>
<dbReference type="AlphaFoldDB" id="A0A507C857"/>
<dbReference type="GO" id="GO:0005737">
    <property type="term" value="C:cytoplasm"/>
    <property type="evidence" value="ECO:0007669"/>
    <property type="project" value="UniProtKB-SubCell"/>
</dbReference>
<dbReference type="InterPro" id="IPR043141">
    <property type="entry name" value="Ribosomal_uL10-like_sf"/>
</dbReference>
<dbReference type="EMBL" id="QEAO01000015">
    <property type="protein sequence ID" value="TPX34204.1"/>
    <property type="molecule type" value="Genomic_DNA"/>
</dbReference>
<comment type="function">
    <text evidence="1 6">Component of the ribosome assembly machinery. Nuclear paralog of the ribosomal protein P0, it binds pre-60S subunits at an early stage of assembly in the nucleolus, and is replaced by P0 in cytoplasmic pre-60S subunits and mature 80S ribosomes.</text>
</comment>
<evidence type="ECO:0000256" key="2">
    <source>
        <dbReference type="ARBA" id="ARBA00008889"/>
    </source>
</evidence>
<dbReference type="InterPro" id="IPR040637">
    <property type="entry name" value="Ribosomal_uL10-like_insert"/>
</dbReference>
<dbReference type="Pfam" id="PF00466">
    <property type="entry name" value="Ribosomal_L10"/>
    <property type="match status" value="1"/>
</dbReference>
<evidence type="ECO:0000256" key="6">
    <source>
        <dbReference type="RuleBase" id="RU364039"/>
    </source>
</evidence>
<reference evidence="9 10" key="1">
    <citation type="journal article" date="2019" name="Sci. Rep.">
        <title>Comparative genomics of chytrid fungi reveal insights into the obligate biotrophic and pathogenic lifestyle of Synchytrium endobioticum.</title>
        <authorList>
            <person name="van de Vossenberg B.T.L.H."/>
            <person name="Warris S."/>
            <person name="Nguyen H.D.T."/>
            <person name="van Gent-Pelzer M.P.E."/>
            <person name="Joly D.L."/>
            <person name="van de Geest H.C."/>
            <person name="Bonants P.J.M."/>
            <person name="Smith D.S."/>
            <person name="Levesque C.A."/>
            <person name="van der Lee T.A.J."/>
        </authorList>
    </citation>
    <scope>NUCLEOTIDE SEQUENCE [LARGE SCALE GENOMIC DNA]</scope>
    <source>
        <strain evidence="9 10">JEL517</strain>
    </source>
</reference>
<keyword evidence="4 6" id="KW-0963">Cytoplasm</keyword>
<dbReference type="PANTHER" id="PTHR45841">
    <property type="entry name" value="MRNA TURNOVER PROTEIN 4 MRTO4"/>
    <property type="match status" value="1"/>
</dbReference>
<proteinExistence type="inferred from homology"/>
<evidence type="ECO:0000256" key="3">
    <source>
        <dbReference type="ARBA" id="ARBA00011117"/>
    </source>
</evidence>
<evidence type="ECO:0000256" key="5">
    <source>
        <dbReference type="ARBA" id="ARBA00023242"/>
    </source>
</evidence>
<dbReference type="Gene3D" id="3.30.70.1730">
    <property type="match status" value="1"/>
</dbReference>
<keyword evidence="10" id="KW-1185">Reference proteome</keyword>
<evidence type="ECO:0000256" key="1">
    <source>
        <dbReference type="ARBA" id="ARBA00004046"/>
    </source>
</evidence>
<feature type="region of interest" description="Disordered" evidence="7">
    <location>
        <begin position="229"/>
        <end position="254"/>
    </location>
</feature>
<dbReference type="InterPro" id="IPR001790">
    <property type="entry name" value="Ribosomal_uL10"/>
</dbReference>
<comment type="similarity">
    <text evidence="2 6">Belongs to the universal ribosomal protein uL10 family.</text>
</comment>
<evidence type="ECO:0000313" key="10">
    <source>
        <dbReference type="Proteomes" id="UP000319731"/>
    </source>
</evidence>
<dbReference type="OrthoDB" id="10262308at2759"/>
<organism evidence="9 10">
    <name type="scientific">Synchytrium microbalum</name>
    <dbReference type="NCBI Taxonomy" id="1806994"/>
    <lineage>
        <taxon>Eukaryota</taxon>
        <taxon>Fungi</taxon>
        <taxon>Fungi incertae sedis</taxon>
        <taxon>Chytridiomycota</taxon>
        <taxon>Chytridiomycota incertae sedis</taxon>
        <taxon>Chytridiomycetes</taxon>
        <taxon>Synchytriales</taxon>
        <taxon>Synchytriaceae</taxon>
        <taxon>Synchytrium</taxon>
    </lineage>
</organism>
<accession>A0A507C857</accession>
<comment type="caution">
    <text evidence="9">The sequence shown here is derived from an EMBL/GenBank/DDBJ whole genome shotgun (WGS) entry which is preliminary data.</text>
</comment>
<name>A0A507C857_9FUNG</name>
<evidence type="ECO:0000259" key="8">
    <source>
        <dbReference type="Pfam" id="PF17777"/>
    </source>
</evidence>
<evidence type="ECO:0000313" key="9">
    <source>
        <dbReference type="EMBL" id="TPX34204.1"/>
    </source>
</evidence>